<evidence type="ECO:0000313" key="3">
    <source>
        <dbReference type="EMBL" id="CBN78996.1"/>
    </source>
</evidence>
<protein>
    <submittedName>
        <fullName evidence="3">Uncharacterized protein</fullName>
    </submittedName>
</protein>
<keyword evidence="2" id="KW-0812">Transmembrane</keyword>
<dbReference type="AlphaFoldDB" id="D8LG97"/>
<feature type="transmembrane region" description="Helical" evidence="2">
    <location>
        <begin position="136"/>
        <end position="155"/>
    </location>
</feature>
<organism evidence="3 4">
    <name type="scientific">Ectocarpus siliculosus</name>
    <name type="common">Brown alga</name>
    <name type="synonym">Conferva siliculosa</name>
    <dbReference type="NCBI Taxonomy" id="2880"/>
    <lineage>
        <taxon>Eukaryota</taxon>
        <taxon>Sar</taxon>
        <taxon>Stramenopiles</taxon>
        <taxon>Ochrophyta</taxon>
        <taxon>PX clade</taxon>
        <taxon>Phaeophyceae</taxon>
        <taxon>Ectocarpales</taxon>
        <taxon>Ectocarpaceae</taxon>
        <taxon>Ectocarpus</taxon>
    </lineage>
</organism>
<feature type="transmembrane region" description="Helical" evidence="2">
    <location>
        <begin position="17"/>
        <end position="37"/>
    </location>
</feature>
<feature type="transmembrane region" description="Helical" evidence="2">
    <location>
        <begin position="99"/>
        <end position="124"/>
    </location>
</feature>
<feature type="region of interest" description="Disordered" evidence="1">
    <location>
        <begin position="59"/>
        <end position="89"/>
    </location>
</feature>
<gene>
    <name evidence="3" type="ORF">Esi_0158_0063</name>
</gene>
<keyword evidence="4" id="KW-1185">Reference proteome</keyword>
<dbReference type="EMBL" id="FN649737">
    <property type="protein sequence ID" value="CBN78996.1"/>
    <property type="molecule type" value="Genomic_DNA"/>
</dbReference>
<dbReference type="Proteomes" id="UP000002630">
    <property type="component" value="Linkage Group LG12"/>
</dbReference>
<accession>D8LG97</accession>
<feature type="transmembrane region" description="Helical" evidence="2">
    <location>
        <begin position="302"/>
        <end position="323"/>
    </location>
</feature>
<keyword evidence="2" id="KW-1133">Transmembrane helix</keyword>
<evidence type="ECO:0000313" key="4">
    <source>
        <dbReference type="Proteomes" id="UP000002630"/>
    </source>
</evidence>
<feature type="transmembrane region" description="Helical" evidence="2">
    <location>
        <begin position="270"/>
        <end position="296"/>
    </location>
</feature>
<dbReference type="OrthoDB" id="10386534at2759"/>
<keyword evidence="2" id="KW-0472">Membrane</keyword>
<feature type="transmembrane region" description="Helical" evidence="2">
    <location>
        <begin position="227"/>
        <end position="249"/>
    </location>
</feature>
<dbReference type="InParanoid" id="D8LG97"/>
<reference evidence="3 4" key="1">
    <citation type="journal article" date="2010" name="Nature">
        <title>The Ectocarpus genome and the independent evolution of multicellularity in brown algae.</title>
        <authorList>
            <person name="Cock J.M."/>
            <person name="Sterck L."/>
            <person name="Rouze P."/>
            <person name="Scornet D."/>
            <person name="Allen A.E."/>
            <person name="Amoutzias G."/>
            <person name="Anthouard V."/>
            <person name="Artiguenave F."/>
            <person name="Aury J.M."/>
            <person name="Badger J.H."/>
            <person name="Beszteri B."/>
            <person name="Billiau K."/>
            <person name="Bonnet E."/>
            <person name="Bothwell J.H."/>
            <person name="Bowler C."/>
            <person name="Boyen C."/>
            <person name="Brownlee C."/>
            <person name="Carrano C.J."/>
            <person name="Charrier B."/>
            <person name="Cho G.Y."/>
            <person name="Coelho S.M."/>
            <person name="Collen J."/>
            <person name="Corre E."/>
            <person name="Da Silva C."/>
            <person name="Delage L."/>
            <person name="Delaroque N."/>
            <person name="Dittami S.M."/>
            <person name="Doulbeau S."/>
            <person name="Elias M."/>
            <person name="Farnham G."/>
            <person name="Gachon C.M."/>
            <person name="Gschloessl B."/>
            <person name="Heesch S."/>
            <person name="Jabbari K."/>
            <person name="Jubin C."/>
            <person name="Kawai H."/>
            <person name="Kimura K."/>
            <person name="Kloareg B."/>
            <person name="Kupper F.C."/>
            <person name="Lang D."/>
            <person name="Le Bail A."/>
            <person name="Leblanc C."/>
            <person name="Lerouge P."/>
            <person name="Lohr M."/>
            <person name="Lopez P.J."/>
            <person name="Martens C."/>
            <person name="Maumus F."/>
            <person name="Michel G."/>
            <person name="Miranda-Saavedra D."/>
            <person name="Morales J."/>
            <person name="Moreau H."/>
            <person name="Motomura T."/>
            <person name="Nagasato C."/>
            <person name="Napoli C.A."/>
            <person name="Nelson D.R."/>
            <person name="Nyvall-Collen P."/>
            <person name="Peters A.F."/>
            <person name="Pommier C."/>
            <person name="Potin P."/>
            <person name="Poulain J."/>
            <person name="Quesneville H."/>
            <person name="Read B."/>
            <person name="Rensing S.A."/>
            <person name="Ritter A."/>
            <person name="Rousvoal S."/>
            <person name="Samanta M."/>
            <person name="Samson G."/>
            <person name="Schroeder D.C."/>
            <person name="Segurens B."/>
            <person name="Strittmatter M."/>
            <person name="Tonon T."/>
            <person name="Tregear J.W."/>
            <person name="Valentin K."/>
            <person name="von Dassow P."/>
            <person name="Yamagishi T."/>
            <person name="Van de Peer Y."/>
            <person name="Wincker P."/>
        </authorList>
    </citation>
    <scope>NUCLEOTIDE SEQUENCE [LARGE SCALE GENOMIC DNA]</scope>
    <source>
        <strain evidence="4">Ec32 / CCAP1310/4</strain>
    </source>
</reference>
<feature type="compositionally biased region" description="Low complexity" evidence="1">
    <location>
        <begin position="59"/>
        <end position="73"/>
    </location>
</feature>
<name>D8LG97_ECTSI</name>
<feature type="transmembrane region" description="Helical" evidence="2">
    <location>
        <begin position="175"/>
        <end position="196"/>
    </location>
</feature>
<dbReference type="EMBL" id="FN648129">
    <property type="protein sequence ID" value="CBN78996.1"/>
    <property type="molecule type" value="Genomic_DNA"/>
</dbReference>
<evidence type="ECO:0000256" key="2">
    <source>
        <dbReference type="SAM" id="Phobius"/>
    </source>
</evidence>
<sequence length="326" mass="35185">MFGAGETSCSSDTMAEVILPVNLAVMIAKTFFVVDAIRGIRGHKSVVCRAARAANSSGLLGSQRSSSSQGRRSAPNRPPVLAQRGRSASASAGSPKVRFLHIALLLEHIVALIAIASTVLKYALPVTASNCNATHKVSTAFAILFDASLLTFLLFKVDVTNGIRKLSCWEKGVIWICRAFAWIYLPLASIFVSATYPGGTNEEGTFCENGFKRDEDVNYEREASDNAYGYAVTNAMLLVQYVLLLILFVRPLMVRLEGAQSGGAVYRSVVIRNISCTVAVVVSYIITTIVTVIALLRQHPNDTAVCVYVVRYGIPCVVAFFFVGSV</sequence>
<proteinExistence type="predicted"/>
<evidence type="ECO:0000256" key="1">
    <source>
        <dbReference type="SAM" id="MobiDB-lite"/>
    </source>
</evidence>